<feature type="transmembrane region" description="Helical" evidence="5">
    <location>
        <begin position="377"/>
        <end position="399"/>
    </location>
</feature>
<dbReference type="InterPro" id="IPR036259">
    <property type="entry name" value="MFS_trans_sf"/>
</dbReference>
<proteinExistence type="predicted"/>
<accession>A0A834YWI4</accession>
<evidence type="ECO:0008006" key="11">
    <source>
        <dbReference type="Google" id="ProtNLM"/>
    </source>
</evidence>
<keyword evidence="10" id="KW-1185">Reference proteome</keyword>
<feature type="transmembrane region" description="Helical" evidence="5">
    <location>
        <begin position="445"/>
        <end position="465"/>
    </location>
</feature>
<dbReference type="SUPFAM" id="SSF103473">
    <property type="entry name" value="MFS general substrate transporter"/>
    <property type="match status" value="1"/>
</dbReference>
<feature type="transmembrane region" description="Helical" evidence="5">
    <location>
        <begin position="101"/>
        <end position="121"/>
    </location>
</feature>
<feature type="signal peptide" evidence="6">
    <location>
        <begin position="1"/>
        <end position="25"/>
    </location>
</feature>
<feature type="transmembrane region" description="Helical" evidence="5">
    <location>
        <begin position="405"/>
        <end position="433"/>
    </location>
</feature>
<reference evidence="9 10" key="1">
    <citation type="submission" date="2020-04" db="EMBL/GenBank/DDBJ databases">
        <title>Plant Genome Project.</title>
        <authorList>
            <person name="Zhang R.-G."/>
        </authorList>
    </citation>
    <scope>NUCLEOTIDE SEQUENCE [LARGE SCALE GENOMIC DNA]</scope>
    <source>
        <strain evidence="9">YNK0</strain>
        <tissue evidence="9">Leaf</tissue>
    </source>
</reference>
<evidence type="ECO:0000256" key="2">
    <source>
        <dbReference type="ARBA" id="ARBA00022692"/>
    </source>
</evidence>
<feature type="domain" description="Nodulin-like" evidence="7">
    <location>
        <begin position="7"/>
        <end position="253"/>
    </location>
</feature>
<feature type="transmembrane region" description="Helical" evidence="5">
    <location>
        <begin position="347"/>
        <end position="365"/>
    </location>
</feature>
<evidence type="ECO:0000259" key="8">
    <source>
        <dbReference type="Pfam" id="PF23262"/>
    </source>
</evidence>
<dbReference type="OMA" id="MPSLMYY"/>
<keyword evidence="4 5" id="KW-0472">Membrane</keyword>
<evidence type="ECO:0000259" key="7">
    <source>
        <dbReference type="Pfam" id="PF06813"/>
    </source>
</evidence>
<evidence type="ECO:0000313" key="10">
    <source>
        <dbReference type="Proteomes" id="UP000655225"/>
    </source>
</evidence>
<organism evidence="9 10">
    <name type="scientific">Tetracentron sinense</name>
    <name type="common">Spur-leaf</name>
    <dbReference type="NCBI Taxonomy" id="13715"/>
    <lineage>
        <taxon>Eukaryota</taxon>
        <taxon>Viridiplantae</taxon>
        <taxon>Streptophyta</taxon>
        <taxon>Embryophyta</taxon>
        <taxon>Tracheophyta</taxon>
        <taxon>Spermatophyta</taxon>
        <taxon>Magnoliopsida</taxon>
        <taxon>Trochodendrales</taxon>
        <taxon>Trochodendraceae</taxon>
        <taxon>Tetracentron</taxon>
    </lineage>
</organism>
<gene>
    <name evidence="9" type="ORF">HHK36_016061</name>
</gene>
<dbReference type="InterPro" id="IPR056555">
    <property type="entry name" value="NFD4_C"/>
</dbReference>
<dbReference type="Proteomes" id="UP000655225">
    <property type="component" value="Unassembled WGS sequence"/>
</dbReference>
<dbReference type="GO" id="GO:0016020">
    <property type="term" value="C:membrane"/>
    <property type="evidence" value="ECO:0007669"/>
    <property type="project" value="UniProtKB-SubCell"/>
</dbReference>
<evidence type="ECO:0000256" key="5">
    <source>
        <dbReference type="SAM" id="Phobius"/>
    </source>
</evidence>
<dbReference type="Gene3D" id="1.20.1250.20">
    <property type="entry name" value="MFS general substrate transporter like domains"/>
    <property type="match status" value="1"/>
</dbReference>
<dbReference type="AlphaFoldDB" id="A0A834YWI4"/>
<comment type="subcellular location">
    <subcellularLocation>
        <location evidence="1">Membrane</location>
        <topology evidence="1">Multi-pass membrane protein</topology>
    </subcellularLocation>
</comment>
<dbReference type="PANTHER" id="PTHR21576:SF11">
    <property type="entry name" value="MAJOR FACILITATOR SUPERFAMILY PROTEIN"/>
    <property type="match status" value="1"/>
</dbReference>
<feature type="transmembrane region" description="Helical" evidence="5">
    <location>
        <begin position="71"/>
        <end position="94"/>
    </location>
</feature>
<keyword evidence="3 5" id="KW-1133">Transmembrane helix</keyword>
<keyword evidence="6" id="KW-0732">Signal</keyword>
<evidence type="ECO:0000256" key="6">
    <source>
        <dbReference type="SAM" id="SignalP"/>
    </source>
</evidence>
<dbReference type="PANTHER" id="PTHR21576">
    <property type="entry name" value="UNCHARACTERIZED NODULIN-LIKE PROTEIN"/>
    <property type="match status" value="1"/>
</dbReference>
<dbReference type="Pfam" id="PF06813">
    <property type="entry name" value="Nodulin-like"/>
    <property type="match status" value="1"/>
</dbReference>
<feature type="transmembrane region" description="Helical" evidence="5">
    <location>
        <begin position="235"/>
        <end position="257"/>
    </location>
</feature>
<evidence type="ECO:0000256" key="3">
    <source>
        <dbReference type="ARBA" id="ARBA00022989"/>
    </source>
</evidence>
<dbReference type="OrthoDB" id="410267at2759"/>
<feature type="transmembrane region" description="Helical" evidence="5">
    <location>
        <begin position="203"/>
        <end position="223"/>
    </location>
</feature>
<feature type="chain" id="PRO_5032778782" description="Nodulin-like domain-containing protein" evidence="6">
    <location>
        <begin position="26"/>
        <end position="515"/>
    </location>
</feature>
<sequence>MPPSALQWLSLVGVIWLQSINGTNSNFPAYSSQFKHLLSLSQVQLNNLAFASDAGKLFGWFSGIAADYLPLWLVLMIGSILGLIGYGFQFLLLLNIISSLLYWQVFILCVLAGNSVCWINTVCYTVTIRNFPSCHRVAVGLSTSYLALSPKVYTDMVDFVSPSPPIRRARAYLLLNSISPLVVSTLAAPLVRDIHIRKAEEIHGGLTVMFVITIATGVFAVISSLGSISSELSPWIHVMCTGMLLAAPLLIPVAATIRETLEGKWWIKRVWRVSDVDLEEVGVGERDQIEVIKEGEMGVKEEIGVKLMIKRVEFWLYFFVYMFGATLGMVFLNNLGQIAESRGHSTASFLVSLSSSFGFFGRLMPSLLDYYFSKSKYMVSQAGAMVTLMAPMAGSFFLLLSTTNLSLYISTAIIGICSGALTSIAVSTTSELFGTKNFSVNHNIVVANIPIGSLLFGYLAALLYGREGNVGDGRCMGIECYRNTFIIWGFFCLLGTLLAFVLYARTRNFYFQKLR</sequence>
<comment type="caution">
    <text evidence="9">The sequence shown here is derived from an EMBL/GenBank/DDBJ whole genome shotgun (WGS) entry which is preliminary data.</text>
</comment>
<keyword evidence="2 5" id="KW-0812">Transmembrane</keyword>
<dbReference type="InterPro" id="IPR010658">
    <property type="entry name" value="Nodulin-like"/>
</dbReference>
<dbReference type="EMBL" id="JABCRI010000011">
    <property type="protein sequence ID" value="KAF8397154.1"/>
    <property type="molecule type" value="Genomic_DNA"/>
</dbReference>
<name>A0A834YWI4_TETSI</name>
<feature type="transmembrane region" description="Helical" evidence="5">
    <location>
        <begin position="485"/>
        <end position="504"/>
    </location>
</feature>
<evidence type="ECO:0000256" key="1">
    <source>
        <dbReference type="ARBA" id="ARBA00004141"/>
    </source>
</evidence>
<dbReference type="Pfam" id="PF23262">
    <property type="entry name" value="NFD4_C"/>
    <property type="match status" value="1"/>
</dbReference>
<evidence type="ECO:0000256" key="4">
    <source>
        <dbReference type="ARBA" id="ARBA00023136"/>
    </source>
</evidence>
<protein>
    <recommendedName>
        <fullName evidence="11">Nodulin-like domain-containing protein</fullName>
    </recommendedName>
</protein>
<evidence type="ECO:0000313" key="9">
    <source>
        <dbReference type="EMBL" id="KAF8397154.1"/>
    </source>
</evidence>
<feature type="transmembrane region" description="Helical" evidence="5">
    <location>
        <begin position="171"/>
        <end position="191"/>
    </location>
</feature>
<feature type="transmembrane region" description="Helical" evidence="5">
    <location>
        <begin position="314"/>
        <end position="335"/>
    </location>
</feature>
<feature type="domain" description="NFD4 C-terminal" evidence="8">
    <location>
        <begin position="296"/>
        <end position="510"/>
    </location>
</feature>